<feature type="region of interest" description="Disordered" evidence="1">
    <location>
        <begin position="135"/>
        <end position="196"/>
    </location>
</feature>
<evidence type="ECO:0000256" key="1">
    <source>
        <dbReference type="SAM" id="MobiDB-lite"/>
    </source>
</evidence>
<proteinExistence type="predicted"/>
<organism evidence="2 3">
    <name type="scientific">Micromonospora saelicesensis</name>
    <dbReference type="NCBI Taxonomy" id="285676"/>
    <lineage>
        <taxon>Bacteria</taxon>
        <taxon>Bacillati</taxon>
        <taxon>Actinomycetota</taxon>
        <taxon>Actinomycetes</taxon>
        <taxon>Micromonosporales</taxon>
        <taxon>Micromonosporaceae</taxon>
        <taxon>Micromonospora</taxon>
    </lineage>
</organism>
<dbReference type="Proteomes" id="UP000249419">
    <property type="component" value="Unassembled WGS sequence"/>
</dbReference>
<feature type="compositionally biased region" description="Pro residues" evidence="1">
    <location>
        <begin position="231"/>
        <end position="246"/>
    </location>
</feature>
<sequence>MRPGDTESHRHPPQPARTPRCSRTPPGRSGSPRCTAGRLTTTTPTIGAAPIAAAAPLRRMASAGRWLASIGAPPGGVSQSVGGWRRSAHRRVASASRSVAGAGRRIAGWHRSVVASTPRRAAPLVAADGRRPQRPLLRRAVPPPGHLAGCTPVGLTTATPTIAPRFGRNPRDLGQFPFTRNGNCPRSAGSHQPDRAIRFRRSAIRFQRPAMCLRRAPTGIAASASGEHPAPRLPPHPAPHPLPVGI</sequence>
<evidence type="ECO:0000313" key="2">
    <source>
        <dbReference type="EMBL" id="RAO39525.1"/>
    </source>
</evidence>
<dbReference type="EMBL" id="PYAG01000001">
    <property type="protein sequence ID" value="RAO39525.1"/>
    <property type="molecule type" value="Genomic_DNA"/>
</dbReference>
<feature type="region of interest" description="Disordered" evidence="1">
    <location>
        <begin position="221"/>
        <end position="246"/>
    </location>
</feature>
<accession>A0A328NU00</accession>
<reference evidence="2 3" key="1">
    <citation type="submission" date="2018-03" db="EMBL/GenBank/DDBJ databases">
        <title>Defining the species Micromonospora saelicesensis and Micromonospora noduli under the framework of genomics.</title>
        <authorList>
            <person name="Riesco R."/>
            <person name="Trujillo M.E."/>
        </authorList>
    </citation>
    <scope>NUCLEOTIDE SEQUENCE [LARGE SCALE GENOMIC DNA]</scope>
    <source>
        <strain evidence="2 3">PSN13</strain>
    </source>
</reference>
<evidence type="ECO:0000313" key="3">
    <source>
        <dbReference type="Proteomes" id="UP000249419"/>
    </source>
</evidence>
<dbReference type="AlphaFoldDB" id="A0A328NU00"/>
<feature type="compositionally biased region" description="Basic and acidic residues" evidence="1">
    <location>
        <begin position="1"/>
        <end position="10"/>
    </location>
</feature>
<gene>
    <name evidence="2" type="ORF">PSN13_00550</name>
</gene>
<protein>
    <submittedName>
        <fullName evidence="2">Uncharacterized protein</fullName>
    </submittedName>
</protein>
<comment type="caution">
    <text evidence="2">The sequence shown here is derived from an EMBL/GenBank/DDBJ whole genome shotgun (WGS) entry which is preliminary data.</text>
</comment>
<feature type="region of interest" description="Disordered" evidence="1">
    <location>
        <begin position="1"/>
        <end position="47"/>
    </location>
</feature>
<name>A0A328NU00_9ACTN</name>
<feature type="compositionally biased region" description="Low complexity" evidence="1">
    <location>
        <begin position="35"/>
        <end position="47"/>
    </location>
</feature>